<dbReference type="GO" id="GO:0016757">
    <property type="term" value="F:glycosyltransferase activity"/>
    <property type="evidence" value="ECO:0007669"/>
    <property type="project" value="TreeGrafter"/>
</dbReference>
<dbReference type="PANTHER" id="PTHR46401">
    <property type="entry name" value="GLYCOSYLTRANSFERASE WBBK-RELATED"/>
    <property type="match status" value="1"/>
</dbReference>
<keyword evidence="1 3" id="KW-0808">Transferase</keyword>
<dbReference type="SUPFAM" id="SSF53756">
    <property type="entry name" value="UDP-Glycosyltransferase/glycogen phosphorylase"/>
    <property type="match status" value="1"/>
</dbReference>
<dbReference type="Gene3D" id="3.40.50.2000">
    <property type="entry name" value="Glycogen Phosphorylase B"/>
    <property type="match status" value="2"/>
</dbReference>
<evidence type="ECO:0000313" key="3">
    <source>
        <dbReference type="EMBL" id="BBC61475.1"/>
    </source>
</evidence>
<sequence length="398" mass="45836">MRILLINTVCGIGSTGRMCTDIYDILEKNGHECCIAYGRGKKVQEGIYKTYRIGTNFSIYSHVFATRLFDKQGFASKTATRKFINFIDQYDPDIIHLHNVHGYYLNIELLFHYLKSSKKRVIWTLHDCWTFSGHSATLDFDEQNNLEVFPKERSELSEYPATWFFDRSKKNYLKKKELFSHLENLTIVTPSNWLKELLEVTFFAHYPVKIINNGIDLDKFKLQNPEQLKQKLGLSNQIIILGIASRWVEKKGISYFNELAAKLPEQFQIILVGQKDKIAINEKIIHIEQTNNIDELAAFYSLADIFLNPTLADNFPTTNLESLACGTPVITFRTGGSPETIDDTCGRVTLEKSSDALYQTILDVLATNFSSKACILHSKRFDKWNAYGQYLRLYNNDI</sequence>
<dbReference type="Pfam" id="PF13439">
    <property type="entry name" value="Glyco_transf_4"/>
    <property type="match status" value="1"/>
</dbReference>
<feature type="domain" description="Glycosyltransferase subfamily 4-like N-terminal" evidence="2">
    <location>
        <begin position="17"/>
        <end position="219"/>
    </location>
</feature>
<evidence type="ECO:0000313" key="4">
    <source>
        <dbReference type="Proteomes" id="UP000269226"/>
    </source>
</evidence>
<evidence type="ECO:0000256" key="1">
    <source>
        <dbReference type="ARBA" id="ARBA00022679"/>
    </source>
</evidence>
<dbReference type="InterPro" id="IPR028098">
    <property type="entry name" value="Glyco_trans_4-like_N"/>
</dbReference>
<dbReference type="RefSeq" id="WP_041363301.1">
    <property type="nucleotide sequence ID" value="NZ_AP018492.1"/>
</dbReference>
<evidence type="ECO:0000259" key="2">
    <source>
        <dbReference type="Pfam" id="PF13439"/>
    </source>
</evidence>
<protein>
    <submittedName>
        <fullName evidence="3">Glycosyltransferase</fullName>
    </submittedName>
</protein>
<dbReference type="PANTHER" id="PTHR46401:SF2">
    <property type="entry name" value="GLYCOSYLTRANSFERASE WBBK-RELATED"/>
    <property type="match status" value="1"/>
</dbReference>
<name>A0A2Z5Y3P0_9ENTE</name>
<dbReference type="AlphaFoldDB" id="A0A2Z5Y3P0"/>
<reference evidence="3 4" key="1">
    <citation type="submission" date="2018-01" db="EMBL/GenBank/DDBJ databases">
        <title>Whole genome sequence of Melissococcus plutonius DAT561.</title>
        <authorList>
            <person name="Okumura K."/>
            <person name="Takamatsu D."/>
            <person name="Okura M."/>
        </authorList>
    </citation>
    <scope>NUCLEOTIDE SEQUENCE [LARGE SCALE GENOMIC DNA]</scope>
    <source>
        <strain evidence="3 4">DAT561</strain>
    </source>
</reference>
<dbReference type="EMBL" id="AP018492">
    <property type="protein sequence ID" value="BBC61475.1"/>
    <property type="molecule type" value="Genomic_DNA"/>
</dbReference>
<dbReference type="Pfam" id="PF13692">
    <property type="entry name" value="Glyco_trans_1_4"/>
    <property type="match status" value="1"/>
</dbReference>
<dbReference type="GeneID" id="57043915"/>
<dbReference type="GO" id="GO:0009103">
    <property type="term" value="P:lipopolysaccharide biosynthetic process"/>
    <property type="evidence" value="ECO:0007669"/>
    <property type="project" value="TreeGrafter"/>
</dbReference>
<dbReference type="Proteomes" id="UP000269226">
    <property type="component" value="Chromosome"/>
</dbReference>
<accession>A0A2Z5Y3P0</accession>
<organism evidence="3 4">
    <name type="scientific">Melissococcus plutonius</name>
    <dbReference type="NCBI Taxonomy" id="33970"/>
    <lineage>
        <taxon>Bacteria</taxon>
        <taxon>Bacillati</taxon>
        <taxon>Bacillota</taxon>
        <taxon>Bacilli</taxon>
        <taxon>Lactobacillales</taxon>
        <taxon>Enterococcaceae</taxon>
        <taxon>Melissococcus</taxon>
    </lineage>
</organism>
<gene>
    <name evidence="3" type="ORF">DAT561_1376</name>
</gene>
<proteinExistence type="predicted"/>